<evidence type="ECO:0000256" key="4">
    <source>
        <dbReference type="ARBA" id="ARBA00023180"/>
    </source>
</evidence>
<keyword evidence="3" id="KW-0560">Oxidoreductase</keyword>
<dbReference type="PANTHER" id="PTHR13847">
    <property type="entry name" value="SARCOSINE DEHYDROGENASE-RELATED"/>
    <property type="match status" value="1"/>
</dbReference>
<evidence type="ECO:0000256" key="3">
    <source>
        <dbReference type="ARBA" id="ARBA00023002"/>
    </source>
</evidence>
<dbReference type="GO" id="GO:0005739">
    <property type="term" value="C:mitochondrion"/>
    <property type="evidence" value="ECO:0007669"/>
    <property type="project" value="GOC"/>
</dbReference>
<evidence type="ECO:0000256" key="7">
    <source>
        <dbReference type="SAM" id="MobiDB-lite"/>
    </source>
</evidence>
<comment type="function">
    <text evidence="6">Required for the assembly of the mitochondrial membrane respiratory chain NADH dehydrogenase (Complex I). Involved in mid-late stages of complex I assembly.</text>
</comment>
<evidence type="ECO:0000256" key="2">
    <source>
        <dbReference type="ARBA" id="ARBA00012806"/>
    </source>
</evidence>
<comment type="similarity">
    <text evidence="1">Belongs to the flavin monoamine oxidase family. FIG1 subfamily.</text>
</comment>
<dbReference type="GO" id="GO:0001716">
    <property type="term" value="F:L-amino-acid oxidase activity"/>
    <property type="evidence" value="ECO:0007669"/>
    <property type="project" value="UniProtKB-EC"/>
</dbReference>
<name>A0AAW1AZV1_CROAD</name>
<dbReference type="PANTHER" id="PTHR13847:SF287">
    <property type="entry name" value="FAD-DEPENDENT OXIDOREDUCTASE DOMAIN-CONTAINING PROTEIN 1"/>
    <property type="match status" value="1"/>
</dbReference>
<comment type="caution">
    <text evidence="9">The sequence shown here is derived from an EMBL/GenBank/DDBJ whole genome shotgun (WGS) entry which is preliminary data.</text>
</comment>
<gene>
    <name evidence="9" type="ORF">NXF25_014419</name>
</gene>
<accession>A0AAW1AZV1</accession>
<dbReference type="Gene3D" id="3.50.50.60">
    <property type="entry name" value="FAD/NAD(P)-binding domain"/>
    <property type="match status" value="1"/>
</dbReference>
<dbReference type="GO" id="GO:0032981">
    <property type="term" value="P:mitochondrial respiratory chain complex I assembly"/>
    <property type="evidence" value="ECO:0007669"/>
    <property type="project" value="TreeGrafter"/>
</dbReference>
<feature type="compositionally biased region" description="Basic residues" evidence="7">
    <location>
        <begin position="660"/>
        <end position="672"/>
    </location>
</feature>
<evidence type="ECO:0000259" key="8">
    <source>
        <dbReference type="Pfam" id="PF01266"/>
    </source>
</evidence>
<evidence type="ECO:0000313" key="10">
    <source>
        <dbReference type="Proteomes" id="UP001474421"/>
    </source>
</evidence>
<dbReference type="EC" id="1.4.3.2" evidence="2"/>
<dbReference type="Gene3D" id="3.30.9.10">
    <property type="entry name" value="D-Amino Acid Oxidase, subunit A, domain 2"/>
    <property type="match status" value="1"/>
</dbReference>
<dbReference type="SUPFAM" id="SSF51905">
    <property type="entry name" value="FAD/NAD(P)-binding domain"/>
    <property type="match status" value="1"/>
</dbReference>
<dbReference type="InterPro" id="IPR036188">
    <property type="entry name" value="FAD/NAD-bd_sf"/>
</dbReference>
<keyword evidence="4" id="KW-0325">Glycoprotein</keyword>
<reference evidence="9 10" key="1">
    <citation type="journal article" date="2024" name="Proc. Natl. Acad. Sci. U.S.A.">
        <title>The genetic regulatory architecture and epigenomic basis for age-related changes in rattlesnake venom.</title>
        <authorList>
            <person name="Hogan M.P."/>
            <person name="Holding M.L."/>
            <person name="Nystrom G.S."/>
            <person name="Colston T.J."/>
            <person name="Bartlett D.A."/>
            <person name="Mason A.J."/>
            <person name="Ellsworth S.A."/>
            <person name="Rautsaw R.M."/>
            <person name="Lawrence K.C."/>
            <person name="Strickland J.L."/>
            <person name="He B."/>
            <person name="Fraser P."/>
            <person name="Margres M.J."/>
            <person name="Gilbert D.M."/>
            <person name="Gibbs H.L."/>
            <person name="Parkinson C.L."/>
            <person name="Rokyta D.R."/>
        </authorList>
    </citation>
    <scope>NUCLEOTIDE SEQUENCE [LARGE SCALE GENOMIC DNA]</scope>
    <source>
        <strain evidence="9">DRR0105</strain>
    </source>
</reference>
<feature type="region of interest" description="Disordered" evidence="7">
    <location>
        <begin position="591"/>
        <end position="712"/>
    </location>
</feature>
<dbReference type="InterPro" id="IPR006076">
    <property type="entry name" value="FAD-dep_OxRdtase"/>
</dbReference>
<organism evidence="9 10">
    <name type="scientific">Crotalus adamanteus</name>
    <name type="common">Eastern diamondback rattlesnake</name>
    <dbReference type="NCBI Taxonomy" id="8729"/>
    <lineage>
        <taxon>Eukaryota</taxon>
        <taxon>Metazoa</taxon>
        <taxon>Chordata</taxon>
        <taxon>Craniata</taxon>
        <taxon>Vertebrata</taxon>
        <taxon>Euteleostomi</taxon>
        <taxon>Lepidosauria</taxon>
        <taxon>Squamata</taxon>
        <taxon>Bifurcata</taxon>
        <taxon>Unidentata</taxon>
        <taxon>Episquamata</taxon>
        <taxon>Toxicofera</taxon>
        <taxon>Serpentes</taxon>
        <taxon>Colubroidea</taxon>
        <taxon>Viperidae</taxon>
        <taxon>Crotalinae</taxon>
        <taxon>Crotalus</taxon>
    </lineage>
</organism>
<feature type="compositionally biased region" description="Basic and acidic residues" evidence="7">
    <location>
        <begin position="700"/>
        <end position="712"/>
    </location>
</feature>
<evidence type="ECO:0000256" key="5">
    <source>
        <dbReference type="ARBA" id="ARBA00039785"/>
    </source>
</evidence>
<evidence type="ECO:0000256" key="1">
    <source>
        <dbReference type="ARBA" id="ARBA00005465"/>
    </source>
</evidence>
<dbReference type="Proteomes" id="UP001474421">
    <property type="component" value="Unassembled WGS sequence"/>
</dbReference>
<proteinExistence type="inferred from homology"/>
<keyword evidence="10" id="KW-1185">Reference proteome</keyword>
<dbReference type="AlphaFoldDB" id="A0AAW1AZV1"/>
<protein>
    <recommendedName>
        <fullName evidence="5">FAD-dependent oxidoreductase domain-containing protein 1</fullName>
        <ecNumber evidence="2">1.4.3.2</ecNumber>
    </recommendedName>
</protein>
<evidence type="ECO:0000313" key="9">
    <source>
        <dbReference type="EMBL" id="KAK9395073.1"/>
    </source>
</evidence>
<sequence length="712" mass="78234">MLKVCRASFLKIEIEIIERGKRIDRLEKETGGRETFGHDSLKVASTVTEEAGLIRGPGYVRARSDVEWAARGRGCEVATDWPLIGADEEAVVLKAAFPLTSERRRAVLSRGAERAMLRRGSPLAGLRPWLAARRRLFANPEEPWRPLRLSSVRGGDFFREFKKLTNFQNLKSGFNSFLPARDLPPEQTDVVIVGGGIIGWSIAYWLKAKESHRNAIQVLVIERDNTYSKASTVLSVGGIRQQFSVEENIWMSSFSANFLRLINDHLGVVGEPPIDIQFNHSGYLFLASENEAAVLEENVNIQRKEGVAVSLFSPAQLKKKFPWMNTDGVALASYGLENEGWFDPWTLLNAFKRKAISMGTVQYNGEVTSFNLSFYETKNNDESLKASRIRSVNVQLPESIERAKIECAMVVNAAGAWSGQVAEMAGIGAQSENISSGVRLPVEPKKRYVYGWHCPEGPGLECPLLIDTTGAYFRREGLGGNYLGGLSPTEKEEPDTANLEVDPEFFQEKVWPKLAHRVPCFESLKVKGSWAGYYDYNTFDQNPVIGRHPQVRNVAKGATSSAWAQVAPLRATLTLNPEVASGCSAPFGQSGYATREGGRCAKAAGRAPPPLRRGSPGEGGADRAALRAKGRKVLAGRAGREPAPRNPSRNAGRGEAASRPGRRRQRGKRASGRLRFLAGSWRREKGERASSGGPGGGEQLKVDENPARVEQS</sequence>
<evidence type="ECO:0000256" key="6">
    <source>
        <dbReference type="ARBA" id="ARBA00046185"/>
    </source>
</evidence>
<dbReference type="EMBL" id="JAOTOJ010000010">
    <property type="protein sequence ID" value="KAK9395073.1"/>
    <property type="molecule type" value="Genomic_DNA"/>
</dbReference>
<feature type="domain" description="FAD dependent oxidoreductase" evidence="8">
    <location>
        <begin position="189"/>
        <end position="554"/>
    </location>
</feature>
<dbReference type="Pfam" id="PF01266">
    <property type="entry name" value="DAO"/>
    <property type="match status" value="1"/>
</dbReference>